<dbReference type="AlphaFoldDB" id="A0A2G8JDL9"/>
<dbReference type="GO" id="GO:0015631">
    <property type="term" value="F:tubulin binding"/>
    <property type="evidence" value="ECO:0007669"/>
    <property type="project" value="TreeGrafter"/>
</dbReference>
<dbReference type="OrthoDB" id="2115465at2759"/>
<feature type="signal peptide" evidence="1">
    <location>
        <begin position="1"/>
        <end position="16"/>
    </location>
</feature>
<dbReference type="STRING" id="307972.A0A2G8JDL9"/>
<proteinExistence type="predicted"/>
<gene>
    <name evidence="2" type="ORF">BSL78_29352</name>
</gene>
<keyword evidence="3" id="KW-1185">Reference proteome</keyword>
<keyword evidence="1" id="KW-0732">Signal</keyword>
<protein>
    <submittedName>
        <fullName evidence="2">Putative deleted in lung and esophageal cancer protein 1</fullName>
    </submittedName>
</protein>
<accession>A0A2G8JDL9</accession>
<dbReference type="GO" id="GO:0005737">
    <property type="term" value="C:cytoplasm"/>
    <property type="evidence" value="ECO:0007669"/>
    <property type="project" value="TreeGrafter"/>
</dbReference>
<reference evidence="2 3" key="1">
    <citation type="journal article" date="2017" name="PLoS Biol.">
        <title>The sea cucumber genome provides insights into morphological evolution and visceral regeneration.</title>
        <authorList>
            <person name="Zhang X."/>
            <person name="Sun L."/>
            <person name="Yuan J."/>
            <person name="Sun Y."/>
            <person name="Gao Y."/>
            <person name="Zhang L."/>
            <person name="Li S."/>
            <person name="Dai H."/>
            <person name="Hamel J.F."/>
            <person name="Liu C."/>
            <person name="Yu Y."/>
            <person name="Liu S."/>
            <person name="Lin W."/>
            <person name="Guo K."/>
            <person name="Jin S."/>
            <person name="Xu P."/>
            <person name="Storey K.B."/>
            <person name="Huan P."/>
            <person name="Zhang T."/>
            <person name="Zhou Y."/>
            <person name="Zhang J."/>
            <person name="Lin C."/>
            <person name="Li X."/>
            <person name="Xing L."/>
            <person name="Huo D."/>
            <person name="Sun M."/>
            <person name="Wang L."/>
            <person name="Mercier A."/>
            <person name="Li F."/>
            <person name="Yang H."/>
            <person name="Xiang J."/>
        </authorList>
    </citation>
    <scope>NUCLEOTIDE SEQUENCE [LARGE SCALE GENOMIC DNA]</scope>
    <source>
        <strain evidence="2">Shaxun</strain>
        <tissue evidence="2">Muscle</tissue>
    </source>
</reference>
<dbReference type="GO" id="GO:0005929">
    <property type="term" value="C:cilium"/>
    <property type="evidence" value="ECO:0007669"/>
    <property type="project" value="TreeGrafter"/>
</dbReference>
<dbReference type="EMBL" id="MRZV01002391">
    <property type="protein sequence ID" value="PIK33825.1"/>
    <property type="molecule type" value="Genomic_DNA"/>
</dbReference>
<dbReference type="PANTHER" id="PTHR46348:SF1">
    <property type="entry name" value="DELETED IN LUNG AND ESOPHAGEAL CANCER PROTEIN 1"/>
    <property type="match status" value="1"/>
</dbReference>
<dbReference type="GO" id="GO:0008285">
    <property type="term" value="P:negative regulation of cell population proliferation"/>
    <property type="evidence" value="ECO:0007669"/>
    <property type="project" value="InterPro"/>
</dbReference>
<feature type="chain" id="PRO_5013923454" evidence="1">
    <location>
        <begin position="17"/>
        <end position="231"/>
    </location>
</feature>
<dbReference type="InterPro" id="IPR033304">
    <property type="entry name" value="DLEC1"/>
</dbReference>
<dbReference type="InterPro" id="IPR013783">
    <property type="entry name" value="Ig-like_fold"/>
</dbReference>
<evidence type="ECO:0000256" key="1">
    <source>
        <dbReference type="SAM" id="SignalP"/>
    </source>
</evidence>
<dbReference type="PANTHER" id="PTHR46348">
    <property type="entry name" value="DELETED IN LUNG AND ESOPHAGEAL CANCER PROTEIN 1"/>
    <property type="match status" value="1"/>
</dbReference>
<name>A0A2G8JDL9_STIJA</name>
<evidence type="ECO:0000313" key="3">
    <source>
        <dbReference type="Proteomes" id="UP000230750"/>
    </source>
</evidence>
<comment type="caution">
    <text evidence="2">The sequence shown here is derived from an EMBL/GenBank/DDBJ whole genome shotgun (WGS) entry which is preliminary data.</text>
</comment>
<dbReference type="Proteomes" id="UP000230750">
    <property type="component" value="Unassembled WGS sequence"/>
</dbReference>
<organism evidence="2 3">
    <name type="scientific">Stichopus japonicus</name>
    <name type="common">Sea cucumber</name>
    <dbReference type="NCBI Taxonomy" id="307972"/>
    <lineage>
        <taxon>Eukaryota</taxon>
        <taxon>Metazoa</taxon>
        <taxon>Echinodermata</taxon>
        <taxon>Eleutherozoa</taxon>
        <taxon>Echinozoa</taxon>
        <taxon>Holothuroidea</taxon>
        <taxon>Aspidochirotacea</taxon>
        <taxon>Aspidochirotida</taxon>
        <taxon>Stichopodidae</taxon>
        <taxon>Apostichopus</taxon>
    </lineage>
</organism>
<evidence type="ECO:0000313" key="2">
    <source>
        <dbReference type="EMBL" id="PIK33825.1"/>
    </source>
</evidence>
<dbReference type="Gene3D" id="2.60.40.10">
    <property type="entry name" value="Immunoglobulins"/>
    <property type="match status" value="2"/>
</dbReference>
<sequence length="231" mass="26459">MAILSALLLYRLRVLSDRWRCHQRICGQERRRQRQILLMPRDCWPATSFKSVSAGDKTELPPFLIQPAMFELQAGHAISLYITFSPRSASVFEKMVTIVCDNCNVKHFTIKAQHHIKFKPVNPLTMETKHIVIQNTTNVELPYFWQCYRPIPVNPRPEVDDQSEDTTNQLNIADRQLDGSMVFHINPDRGTLAPGGKTKATVCFAPPGTYFMCYSWAQTIRNLSSKTENTS</sequence>